<evidence type="ECO:0000256" key="7">
    <source>
        <dbReference type="HAMAP-Rule" id="MF_03145"/>
    </source>
</evidence>
<dbReference type="InterPro" id="IPR001365">
    <property type="entry name" value="A_deaminase_dom"/>
</dbReference>
<dbReference type="GO" id="GO:0005634">
    <property type="term" value="C:nucleus"/>
    <property type="evidence" value="ECO:0007669"/>
    <property type="project" value="UniProtKB-SubCell"/>
</dbReference>
<comment type="subcellular location">
    <subcellularLocation>
        <location evidence="7">Cytoplasm</location>
    </subcellularLocation>
    <subcellularLocation>
        <location evidence="7">Nucleus</location>
    </subcellularLocation>
</comment>
<dbReference type="GO" id="GO:0000034">
    <property type="term" value="F:adenine deaminase activity"/>
    <property type="evidence" value="ECO:0007669"/>
    <property type="project" value="UniProtKB-UniRule"/>
</dbReference>
<comment type="cofactor">
    <cofactor evidence="7">
        <name>Zn(2+)</name>
        <dbReference type="ChEBI" id="CHEBI:29105"/>
    </cofactor>
    <text evidence="7">Binds 1 zinc ion per subunit.</text>
</comment>
<evidence type="ECO:0000256" key="1">
    <source>
        <dbReference type="ARBA" id="ARBA00022490"/>
    </source>
</evidence>
<dbReference type="InterPro" id="IPR006650">
    <property type="entry name" value="A/AMP_deam_AS"/>
</dbReference>
<feature type="active site" description="Proton donor" evidence="7">
    <location>
        <position position="207"/>
    </location>
</feature>
<keyword evidence="4 7" id="KW-0862">Zinc</keyword>
<comment type="similarity">
    <text evidence="7">Belongs to the metallo-dependent hydrolases superfamily. Adenosine and AMP deaminases family. Adenine deaminase type 2 subfamily.</text>
</comment>
<dbReference type="PANTHER" id="PTHR43114">
    <property type="entry name" value="ADENINE DEAMINASE"/>
    <property type="match status" value="1"/>
</dbReference>
<evidence type="ECO:0000313" key="9">
    <source>
        <dbReference type="EMBL" id="GAV50798.1"/>
    </source>
</evidence>
<dbReference type="OrthoDB" id="272271at2759"/>
<comment type="catalytic activity">
    <reaction evidence="7">
        <text>adenine + H2O + H(+) = hypoxanthine + NH4(+)</text>
        <dbReference type="Rhea" id="RHEA:23688"/>
        <dbReference type="ChEBI" id="CHEBI:15377"/>
        <dbReference type="ChEBI" id="CHEBI:15378"/>
        <dbReference type="ChEBI" id="CHEBI:16708"/>
        <dbReference type="ChEBI" id="CHEBI:17368"/>
        <dbReference type="ChEBI" id="CHEBI:28938"/>
        <dbReference type="EC" id="3.5.4.2"/>
    </reaction>
</comment>
<dbReference type="InterPro" id="IPR006330">
    <property type="entry name" value="Ado/ade_deaminase"/>
</dbReference>
<evidence type="ECO:0000256" key="5">
    <source>
        <dbReference type="ARBA" id="ARBA00023080"/>
    </source>
</evidence>
<dbReference type="CDD" id="cd01320">
    <property type="entry name" value="ADA"/>
    <property type="match status" value="1"/>
</dbReference>
<dbReference type="EMBL" id="BDGX01000026">
    <property type="protein sequence ID" value="GAV50798.1"/>
    <property type="molecule type" value="Genomic_DNA"/>
</dbReference>
<feature type="binding site" evidence="7">
    <location>
        <position position="286"/>
    </location>
    <ligand>
        <name>substrate</name>
    </ligand>
</feature>
<feature type="binding site" evidence="7">
    <location>
        <position position="204"/>
    </location>
    <ligand>
        <name>Zn(2+)</name>
        <dbReference type="ChEBI" id="CHEBI:29105"/>
        <note>catalytic</note>
    </ligand>
</feature>
<organism evidence="9 10">
    <name type="scientific">Zygosaccharomyces rouxii</name>
    <dbReference type="NCBI Taxonomy" id="4956"/>
    <lineage>
        <taxon>Eukaryota</taxon>
        <taxon>Fungi</taxon>
        <taxon>Dikarya</taxon>
        <taxon>Ascomycota</taxon>
        <taxon>Saccharomycotina</taxon>
        <taxon>Saccharomycetes</taxon>
        <taxon>Saccharomycetales</taxon>
        <taxon>Saccharomycetaceae</taxon>
        <taxon>Zygosaccharomyces</taxon>
    </lineage>
</organism>
<dbReference type="Pfam" id="PF00962">
    <property type="entry name" value="A_deaminase"/>
    <property type="match status" value="1"/>
</dbReference>
<dbReference type="EC" id="3.5.4.2" evidence="7"/>
<feature type="binding site" evidence="7">
    <location>
        <position position="285"/>
    </location>
    <ligand>
        <name>Zn(2+)</name>
        <dbReference type="ChEBI" id="CHEBI:29105"/>
        <note>catalytic</note>
    </ligand>
</feature>
<dbReference type="GO" id="GO:0009117">
    <property type="term" value="P:nucleotide metabolic process"/>
    <property type="evidence" value="ECO:0007669"/>
    <property type="project" value="UniProtKB-KW"/>
</dbReference>
<sequence>MVSQDFLKELPKCEHHLHLEGTLEPDLLFPLAKRNGITLPQEFPQTVAELETRYGQFKDLQDFLDYYYIGTSVLIDEQDFHDLAWAYFQKVHSQGLVHAEVFYDPQSHTTRGIPIEVVTRGFETACQRAERELGITSKLIMCLLRHMDPQECLQTIEDANKLISNGTIHGIGLDSAERPFPPELFVECYEKARSINPEIQLTAHAGEEGPAKYVSNSLDLLQVSRIDHGVNSVHDEELMQRLAQEKIMLTVCPLSNVKLQVVSRVSQIPLQKLLDANVPFSLNSDDPAYFGGYILDNYYKVAEEFPHWDHKVWSTICRNSIEGSWCDAKRKNELLSRLDQVVAKYYPLN</sequence>
<feature type="site" description="Important for catalytic activity" evidence="7">
    <location>
        <position position="228"/>
    </location>
</feature>
<dbReference type="InterPro" id="IPR028892">
    <property type="entry name" value="ADE"/>
</dbReference>
<dbReference type="AlphaFoldDB" id="A0A1Q3A561"/>
<dbReference type="Gene3D" id="3.20.20.140">
    <property type="entry name" value="Metal-dependent hydrolases"/>
    <property type="match status" value="1"/>
</dbReference>
<name>A0A1Q3A561_ZYGRO</name>
<keyword evidence="2 7" id="KW-0479">Metal-binding</keyword>
<dbReference type="GO" id="GO:0009168">
    <property type="term" value="P:purine ribonucleoside monophosphate biosynthetic process"/>
    <property type="evidence" value="ECO:0007669"/>
    <property type="project" value="InterPro"/>
</dbReference>
<dbReference type="GO" id="GO:0005829">
    <property type="term" value="C:cytosol"/>
    <property type="evidence" value="ECO:0007669"/>
    <property type="project" value="TreeGrafter"/>
</dbReference>
<dbReference type="PANTHER" id="PTHR43114:SF6">
    <property type="entry name" value="ADENINE DEAMINASE"/>
    <property type="match status" value="1"/>
</dbReference>
<feature type="binding site" evidence="7">
    <location>
        <position position="18"/>
    </location>
    <ligand>
        <name>Zn(2+)</name>
        <dbReference type="ChEBI" id="CHEBI:29105"/>
        <note>catalytic</note>
    </ligand>
</feature>
<protein>
    <recommendedName>
        <fullName evidence="7">Adenine deaminase</fullName>
        <shortName evidence="7">ADE</shortName>
        <ecNumber evidence="7">3.5.4.2</ecNumber>
    </recommendedName>
    <alternativeName>
        <fullName evidence="7">Adenine aminohydrolase</fullName>
        <shortName evidence="7">AAH</shortName>
    </alternativeName>
</protein>
<dbReference type="PROSITE" id="PS00485">
    <property type="entry name" value="A_DEAMINASE"/>
    <property type="match status" value="1"/>
</dbReference>
<dbReference type="NCBIfam" id="TIGR01430">
    <property type="entry name" value="aden_deam"/>
    <property type="match status" value="1"/>
</dbReference>
<dbReference type="GO" id="GO:0008270">
    <property type="term" value="F:zinc ion binding"/>
    <property type="evidence" value="ECO:0007669"/>
    <property type="project" value="UniProtKB-UniRule"/>
</dbReference>
<keyword evidence="1 7" id="KW-0963">Cytoplasm</keyword>
<proteinExistence type="inferred from homology"/>
<evidence type="ECO:0000256" key="2">
    <source>
        <dbReference type="ARBA" id="ARBA00022723"/>
    </source>
</evidence>
<comment type="caution">
    <text evidence="9">The sequence shown here is derived from an EMBL/GenBank/DDBJ whole genome shotgun (WGS) entry which is preliminary data.</text>
</comment>
<keyword evidence="6 7" id="KW-0539">Nucleus</keyword>
<evidence type="ECO:0000259" key="8">
    <source>
        <dbReference type="Pfam" id="PF00962"/>
    </source>
</evidence>
<reference evidence="9 10" key="1">
    <citation type="submission" date="2016-08" db="EMBL/GenBank/DDBJ databases">
        <title>Draft genome sequence of allopolyploid Zygosaccharomyces rouxii.</title>
        <authorList>
            <person name="Watanabe J."/>
            <person name="Uehara K."/>
            <person name="Mogi Y."/>
            <person name="Tsukioka Y."/>
        </authorList>
    </citation>
    <scope>NUCLEOTIDE SEQUENCE [LARGE SCALE GENOMIC DNA]</scope>
    <source>
        <strain evidence="9 10">NBRC 110957</strain>
    </source>
</reference>
<dbReference type="eggNOG" id="KOG1097">
    <property type="taxonomic scope" value="Eukaryota"/>
</dbReference>
<dbReference type="HAMAP" id="MF_01962">
    <property type="entry name" value="Adenine_deaminase"/>
    <property type="match status" value="1"/>
</dbReference>
<keyword evidence="5 7" id="KW-0546">Nucleotide metabolism</keyword>
<feature type="domain" description="Adenosine deaminase" evidence="8">
    <location>
        <begin position="11"/>
        <end position="340"/>
    </location>
</feature>
<dbReference type="Proteomes" id="UP000187013">
    <property type="component" value="Unassembled WGS sequence"/>
</dbReference>
<evidence type="ECO:0000256" key="4">
    <source>
        <dbReference type="ARBA" id="ARBA00022833"/>
    </source>
</evidence>
<dbReference type="GO" id="GO:0043103">
    <property type="term" value="P:hypoxanthine salvage"/>
    <property type="evidence" value="ECO:0007669"/>
    <property type="project" value="UniProtKB-UniRule"/>
</dbReference>
<dbReference type="OMA" id="NHFTIHA"/>
<evidence type="ECO:0000256" key="3">
    <source>
        <dbReference type="ARBA" id="ARBA00022801"/>
    </source>
</evidence>
<dbReference type="FunFam" id="3.20.20.140:FF:000039">
    <property type="entry name" value="Adenine deaminase"/>
    <property type="match status" value="1"/>
</dbReference>
<keyword evidence="3 7" id="KW-0378">Hydrolase</keyword>
<comment type="function">
    <text evidence="7">Catalyzes the hydrolytic deamination of adenine to hypoxanthine. Plays an important role in the purine salvage pathway and in nitrogen catabolism.</text>
</comment>
<evidence type="ECO:0000256" key="6">
    <source>
        <dbReference type="ARBA" id="ARBA00023242"/>
    </source>
</evidence>
<accession>A0A1Q3A561</accession>
<evidence type="ECO:0000313" key="10">
    <source>
        <dbReference type="Proteomes" id="UP000187013"/>
    </source>
</evidence>
<dbReference type="InterPro" id="IPR032466">
    <property type="entry name" value="Metal_Hydrolase"/>
</dbReference>
<gene>
    <name evidence="7" type="primary">AAH1</name>
    <name evidence="9" type="ORF">ZYGR_0Z02210</name>
</gene>
<dbReference type="SUPFAM" id="SSF51556">
    <property type="entry name" value="Metallo-dependent hydrolases"/>
    <property type="match status" value="1"/>
</dbReference>
<dbReference type="GO" id="GO:0006146">
    <property type="term" value="P:adenine catabolic process"/>
    <property type="evidence" value="ECO:0007669"/>
    <property type="project" value="UniProtKB-UniRule"/>
</dbReference>
<feature type="binding site" evidence="7">
    <location>
        <position position="16"/>
    </location>
    <ligand>
        <name>Zn(2+)</name>
        <dbReference type="ChEBI" id="CHEBI:29105"/>
        <note>catalytic</note>
    </ligand>
</feature>